<reference evidence="1" key="1">
    <citation type="submission" date="2021-03" db="EMBL/GenBank/DDBJ databases">
        <authorList>
            <person name="Bekaert M."/>
        </authorList>
    </citation>
    <scope>NUCLEOTIDE SEQUENCE</scope>
</reference>
<sequence length="201" mass="23251">MTLAGAKNFMVNPVAKLLKWTPLLNSESIKKELSKDELDMTIKAELFAHRRSGSVTEAKKHKIKERNAHTRSFISKESGGNLSEEEKQLLLNQYNIRVQLAKEQRDYYREQDKLSKQNYMDLPDALKQSGNSPQSVQTTVHRSWDYAQQVHFSHHAQQVGPIYFKTPRKSNVCLEGSGIFLFVLYYIKCMILKVRNSTMNK</sequence>
<dbReference type="OrthoDB" id="7488569at2759"/>
<gene>
    <name evidence="1" type="ORF">MEDL_13880</name>
</gene>
<dbReference type="EMBL" id="CAJPWZ010000712">
    <property type="protein sequence ID" value="CAG2199169.1"/>
    <property type="molecule type" value="Genomic_DNA"/>
</dbReference>
<dbReference type="AlphaFoldDB" id="A0A8S3QQI8"/>
<organism evidence="1 2">
    <name type="scientific">Mytilus edulis</name>
    <name type="common">Blue mussel</name>
    <dbReference type="NCBI Taxonomy" id="6550"/>
    <lineage>
        <taxon>Eukaryota</taxon>
        <taxon>Metazoa</taxon>
        <taxon>Spiralia</taxon>
        <taxon>Lophotrochozoa</taxon>
        <taxon>Mollusca</taxon>
        <taxon>Bivalvia</taxon>
        <taxon>Autobranchia</taxon>
        <taxon>Pteriomorphia</taxon>
        <taxon>Mytilida</taxon>
        <taxon>Mytiloidea</taxon>
        <taxon>Mytilidae</taxon>
        <taxon>Mytilinae</taxon>
        <taxon>Mytilus</taxon>
    </lineage>
</organism>
<accession>A0A8S3QQI8</accession>
<evidence type="ECO:0000313" key="2">
    <source>
        <dbReference type="Proteomes" id="UP000683360"/>
    </source>
</evidence>
<dbReference type="Proteomes" id="UP000683360">
    <property type="component" value="Unassembled WGS sequence"/>
</dbReference>
<evidence type="ECO:0000313" key="1">
    <source>
        <dbReference type="EMBL" id="CAG2199169.1"/>
    </source>
</evidence>
<name>A0A8S3QQI8_MYTED</name>
<comment type="caution">
    <text evidence="1">The sequence shown here is derived from an EMBL/GenBank/DDBJ whole genome shotgun (WGS) entry which is preliminary data.</text>
</comment>
<protein>
    <submittedName>
        <fullName evidence="1">Uncharacterized protein</fullName>
    </submittedName>
</protein>
<proteinExistence type="predicted"/>
<keyword evidence="2" id="KW-1185">Reference proteome</keyword>